<accession>A0A923RMJ3</accession>
<dbReference type="RefSeq" id="WP_186872414.1">
    <property type="nucleotide sequence ID" value="NZ_JACOOR010000006.1"/>
</dbReference>
<organism evidence="2 3">
    <name type="scientific">Anaerosacchariphilus hominis</name>
    <dbReference type="NCBI Taxonomy" id="2763017"/>
    <lineage>
        <taxon>Bacteria</taxon>
        <taxon>Bacillati</taxon>
        <taxon>Bacillota</taxon>
        <taxon>Clostridia</taxon>
        <taxon>Lachnospirales</taxon>
        <taxon>Lachnospiraceae</taxon>
        <taxon>Anaerosacchariphilus</taxon>
    </lineage>
</organism>
<name>A0A923RMJ3_9FIRM</name>
<reference evidence="2" key="1">
    <citation type="submission" date="2020-08" db="EMBL/GenBank/DDBJ databases">
        <title>Genome public.</title>
        <authorList>
            <person name="Liu C."/>
            <person name="Sun Q."/>
        </authorList>
    </citation>
    <scope>NUCLEOTIDE SEQUENCE</scope>
    <source>
        <strain evidence="2">NSJ-68</strain>
    </source>
</reference>
<keyword evidence="3" id="KW-1185">Reference proteome</keyword>
<keyword evidence="1" id="KW-0812">Transmembrane</keyword>
<evidence type="ECO:0000313" key="3">
    <source>
        <dbReference type="Proteomes" id="UP000649345"/>
    </source>
</evidence>
<dbReference type="AlphaFoldDB" id="A0A923RMJ3"/>
<feature type="transmembrane region" description="Helical" evidence="1">
    <location>
        <begin position="180"/>
        <end position="206"/>
    </location>
</feature>
<protein>
    <submittedName>
        <fullName evidence="2">TIGR01906 family membrane protein</fullName>
    </submittedName>
</protein>
<keyword evidence="1" id="KW-0472">Membrane</keyword>
<feature type="transmembrane region" description="Helical" evidence="1">
    <location>
        <begin position="96"/>
        <end position="114"/>
    </location>
</feature>
<feature type="transmembrane region" description="Helical" evidence="1">
    <location>
        <begin position="126"/>
        <end position="146"/>
    </location>
</feature>
<dbReference type="PROSITE" id="PS51257">
    <property type="entry name" value="PROKAR_LIPOPROTEIN"/>
    <property type="match status" value="1"/>
</dbReference>
<keyword evidence="1" id="KW-1133">Transmembrane helix</keyword>
<evidence type="ECO:0000256" key="1">
    <source>
        <dbReference type="SAM" id="Phobius"/>
    </source>
</evidence>
<evidence type="ECO:0000313" key="2">
    <source>
        <dbReference type="EMBL" id="MBC5660353.1"/>
    </source>
</evidence>
<dbReference type="NCBIfam" id="TIGR01906">
    <property type="entry name" value="integ_TIGR01906"/>
    <property type="match status" value="1"/>
</dbReference>
<dbReference type="Pfam" id="PF07314">
    <property type="entry name" value="Lit"/>
    <property type="match status" value="1"/>
</dbReference>
<dbReference type="EMBL" id="JACOOR010000006">
    <property type="protein sequence ID" value="MBC5660353.1"/>
    <property type="molecule type" value="Genomic_DNA"/>
</dbReference>
<dbReference type="InterPro" id="IPR010178">
    <property type="entry name" value="Lit"/>
</dbReference>
<proteinExistence type="predicted"/>
<dbReference type="Proteomes" id="UP000649345">
    <property type="component" value="Unassembled WGS sequence"/>
</dbReference>
<sequence>MKIKTLSILLSLILTLTLISLAVVLTLACKPLYYLDIHALHIPETTGYTISEIKANYDAVINYSLSFGNAPLEFPTFPMSESGRIHFKEVKNIFNLFKYMAIFGTLAGAAGILRQRRKQSYGYLKLTAILTVSLPAVIGATVALNWDWAFGTFHELAFNNDYWLFDPATDPVINILPDAYFLHCAFMILVLVILGSIICGLTYRWIGKKSAK</sequence>
<gene>
    <name evidence="2" type="ORF">H8S44_11290</name>
</gene>
<comment type="caution">
    <text evidence="2">The sequence shown here is derived from an EMBL/GenBank/DDBJ whole genome shotgun (WGS) entry which is preliminary data.</text>
</comment>